<proteinExistence type="predicted"/>
<accession>A0A6J8AS93</accession>
<dbReference type="AlphaFoldDB" id="A0A6J8AS93"/>
<dbReference type="InterPro" id="IPR021109">
    <property type="entry name" value="Peptidase_aspartic_dom_sf"/>
</dbReference>
<feature type="region of interest" description="Disordered" evidence="1">
    <location>
        <begin position="1"/>
        <end position="24"/>
    </location>
</feature>
<name>A0A6J8AS93_MYTCO</name>
<dbReference type="EMBL" id="CACVKT020001865">
    <property type="protein sequence ID" value="CAC5372841.1"/>
    <property type="molecule type" value="Genomic_DNA"/>
</dbReference>
<evidence type="ECO:0000256" key="1">
    <source>
        <dbReference type="SAM" id="MobiDB-lite"/>
    </source>
</evidence>
<evidence type="ECO:0000313" key="2">
    <source>
        <dbReference type="EMBL" id="CAC5372841.1"/>
    </source>
</evidence>
<dbReference type="PANTHER" id="PTHR45823">
    <property type="entry name" value="T-SNARE COILED-COIL HOMOLOGY DOMAIN-CONTAINING PROTEIN"/>
    <property type="match status" value="1"/>
</dbReference>
<reference evidence="2 3" key="1">
    <citation type="submission" date="2020-06" db="EMBL/GenBank/DDBJ databases">
        <authorList>
            <person name="Li R."/>
            <person name="Bekaert M."/>
        </authorList>
    </citation>
    <scope>NUCLEOTIDE SEQUENCE [LARGE SCALE GENOMIC DNA]</scope>
    <source>
        <strain evidence="3">wild</strain>
    </source>
</reference>
<dbReference type="OrthoDB" id="6277121at2759"/>
<dbReference type="Gene3D" id="2.40.70.10">
    <property type="entry name" value="Acid Proteases"/>
    <property type="match status" value="1"/>
</dbReference>
<evidence type="ECO:0000313" key="3">
    <source>
        <dbReference type="Proteomes" id="UP000507470"/>
    </source>
</evidence>
<keyword evidence="3" id="KW-1185">Reference proteome</keyword>
<dbReference type="PANTHER" id="PTHR45823:SF1">
    <property type="entry name" value="T-SNARE COILED-COIL HOMOLOGY DOMAIN-CONTAINING PROTEIN"/>
    <property type="match status" value="1"/>
</dbReference>
<protein>
    <submittedName>
        <fullName evidence="2">Uncharacterized protein</fullName>
    </submittedName>
</protein>
<sequence length="326" mass="37617">MSNPDIVMPQPQLSRVAPARKEKEPDIFNGSKTEWVDYIVHFEQAATWNRWSDSEKAQQLSLCLRGSAQKILSDLTLGQLSDYTSIKSPLAQRYHPRESEVAYRCEFRNLKRQKGETVADYGYIRSAQKTYPALKCSDIEPTVIDQYIHGLNNHELKKHVQFHHPQTFIQAIAFASEFEAFLGSSDRIFKPEGTDTEQSDFTLQTLTSHSRWYCFRHKRKDRYYKLKIGKLCLDQEFIVAKIDKRSGILGMNFLSKHDAEIHIGKEVLIIKGEKIKFKTEISKVCAKVRLTDKVFIPPNRELLVESFIDGHIDNESGLVESTDFVK</sequence>
<dbReference type="Proteomes" id="UP000507470">
    <property type="component" value="Unassembled WGS sequence"/>
</dbReference>
<gene>
    <name evidence="2" type="ORF">MCOR_10812</name>
</gene>
<organism evidence="2 3">
    <name type="scientific">Mytilus coruscus</name>
    <name type="common">Sea mussel</name>
    <dbReference type="NCBI Taxonomy" id="42192"/>
    <lineage>
        <taxon>Eukaryota</taxon>
        <taxon>Metazoa</taxon>
        <taxon>Spiralia</taxon>
        <taxon>Lophotrochozoa</taxon>
        <taxon>Mollusca</taxon>
        <taxon>Bivalvia</taxon>
        <taxon>Autobranchia</taxon>
        <taxon>Pteriomorphia</taxon>
        <taxon>Mytilida</taxon>
        <taxon>Mytiloidea</taxon>
        <taxon>Mytilidae</taxon>
        <taxon>Mytilinae</taxon>
        <taxon>Mytilus</taxon>
    </lineage>
</organism>